<sequence>MFVDQGNRTIDFSRNPAGVLNARVLTALRDSLNSTEYFNRLVFDNNRLTEEAIGVLAAILKGSTPIEYLSLRSCNLNDLDIVNIVHPLCFRKVLRHLDLSRNPGITSSSIPEIARAIRTIPTLESVFMLGTDLQERNCKFILSALETSSVSVLELPYTVGFRVLDGVREIIESKKAIEKPPNQRDMRAMAPVPCNARQLPRGVVAPLRDIMPRTPPVLDTRELHNTAPNSLESVDIRHWADPAVKNAVMYMHTLDKRCSLLEMRKQERLAAKRSRMENLADQRGPSLFRI</sequence>
<dbReference type="VEuPathDB" id="TriTrypDB:TvY486_0603450"/>
<protein>
    <submittedName>
        <fullName evidence="1">Uncharacterized protein</fullName>
    </submittedName>
</protein>
<dbReference type="AlphaFoldDB" id="G0TX64"/>
<dbReference type="EMBL" id="HE573022">
    <property type="protein sequence ID" value="CCC48554.1"/>
    <property type="molecule type" value="Genomic_DNA"/>
</dbReference>
<proteinExistence type="predicted"/>
<dbReference type="InterPro" id="IPR032675">
    <property type="entry name" value="LRR_dom_sf"/>
</dbReference>
<evidence type="ECO:0000313" key="1">
    <source>
        <dbReference type="EMBL" id="CCC48554.1"/>
    </source>
</evidence>
<dbReference type="Gene3D" id="3.80.10.10">
    <property type="entry name" value="Ribonuclease Inhibitor"/>
    <property type="match status" value="1"/>
</dbReference>
<organism evidence="1">
    <name type="scientific">Trypanosoma vivax (strain Y486)</name>
    <dbReference type="NCBI Taxonomy" id="1055687"/>
    <lineage>
        <taxon>Eukaryota</taxon>
        <taxon>Discoba</taxon>
        <taxon>Euglenozoa</taxon>
        <taxon>Kinetoplastea</taxon>
        <taxon>Metakinetoplastina</taxon>
        <taxon>Trypanosomatida</taxon>
        <taxon>Trypanosomatidae</taxon>
        <taxon>Trypanosoma</taxon>
        <taxon>Duttonella</taxon>
    </lineage>
</organism>
<reference evidence="1" key="1">
    <citation type="journal article" date="2012" name="Proc. Natl. Acad. Sci. U.S.A.">
        <title>Antigenic diversity is generated by distinct evolutionary mechanisms in African trypanosome species.</title>
        <authorList>
            <person name="Jackson A.P."/>
            <person name="Berry A."/>
            <person name="Aslett M."/>
            <person name="Allison H.C."/>
            <person name="Burton P."/>
            <person name="Vavrova-Anderson J."/>
            <person name="Brown R."/>
            <person name="Browne H."/>
            <person name="Corton N."/>
            <person name="Hauser H."/>
            <person name="Gamble J."/>
            <person name="Gilderthorp R."/>
            <person name="Marcello L."/>
            <person name="McQuillan J."/>
            <person name="Otto T.D."/>
            <person name="Quail M.A."/>
            <person name="Sanders M.J."/>
            <person name="van Tonder A."/>
            <person name="Ginger M.L."/>
            <person name="Field M.C."/>
            <person name="Barry J.D."/>
            <person name="Hertz-Fowler C."/>
            <person name="Berriman M."/>
        </authorList>
    </citation>
    <scope>NUCLEOTIDE SEQUENCE</scope>
    <source>
        <strain evidence="1">Y486</strain>
    </source>
</reference>
<dbReference type="OMA" id="AHAICTR"/>
<accession>G0TX64</accession>
<gene>
    <name evidence="1" type="ORF">TVY486_0603450</name>
</gene>
<dbReference type="SUPFAM" id="SSF52047">
    <property type="entry name" value="RNI-like"/>
    <property type="match status" value="1"/>
</dbReference>
<name>G0TX64_TRYVY</name>